<evidence type="ECO:0000313" key="2">
    <source>
        <dbReference type="Proteomes" id="UP000325161"/>
    </source>
</evidence>
<gene>
    <name evidence="1" type="ORF">FXN63_16540</name>
</gene>
<keyword evidence="1" id="KW-0489">Methyltransferase</keyword>
<dbReference type="InterPro" id="IPR029063">
    <property type="entry name" value="SAM-dependent_MTases_sf"/>
</dbReference>
<protein>
    <submittedName>
        <fullName evidence="1">Class I SAM-dependent methyltransferase</fullName>
    </submittedName>
</protein>
<dbReference type="AlphaFoldDB" id="A0A5C0B071"/>
<name>A0A5C0B071_9BURK</name>
<dbReference type="KEGG" id="pacr:FXN63_16540"/>
<keyword evidence="1" id="KW-0808">Transferase</keyword>
<dbReference type="Proteomes" id="UP000325161">
    <property type="component" value="Chromosome"/>
</dbReference>
<dbReference type="RefSeq" id="WP_148816321.1">
    <property type="nucleotide sequence ID" value="NZ_CP043046.1"/>
</dbReference>
<keyword evidence="2" id="KW-1185">Reference proteome</keyword>
<organism evidence="1 2">
    <name type="scientific">Pigmentiphaga aceris</name>
    <dbReference type="NCBI Taxonomy" id="1940612"/>
    <lineage>
        <taxon>Bacteria</taxon>
        <taxon>Pseudomonadati</taxon>
        <taxon>Pseudomonadota</taxon>
        <taxon>Betaproteobacteria</taxon>
        <taxon>Burkholderiales</taxon>
        <taxon>Alcaligenaceae</taxon>
        <taxon>Pigmentiphaga</taxon>
    </lineage>
</organism>
<dbReference type="Gene3D" id="3.40.50.150">
    <property type="entry name" value="Vaccinia Virus protein VP39"/>
    <property type="match status" value="1"/>
</dbReference>
<dbReference type="GO" id="GO:0032259">
    <property type="term" value="P:methylation"/>
    <property type="evidence" value="ECO:0007669"/>
    <property type="project" value="UniProtKB-KW"/>
</dbReference>
<accession>A0A5C0B071</accession>
<dbReference type="OrthoDB" id="7558956at2"/>
<evidence type="ECO:0000313" key="1">
    <source>
        <dbReference type="EMBL" id="QEI07274.1"/>
    </source>
</evidence>
<sequence length="258" mass="29145">MSDPLFDFIRDYQGEQAWGSVLDAGTGQHSMRWLTGLDTERWSAVTGAASMAQQLHQDFDAQMRTQDSLVLGNWSDQNLLAGERFDIVLADYLLGAVEGFAPYTQDRLFKRLFPLVGKRLYLIGLEPYVTHYPADEGGRLLVDIGRLRDACLLLAGELPYREYPSDWVVRHLEQAGFRVDTVQHFPIRYRERFVNGQLDMCVHRIKRLQDRVLADALDAHVKSLRSRALGLVAQNNGIRLGADYVVVAEPIASLAVVE</sequence>
<proteinExistence type="predicted"/>
<dbReference type="EMBL" id="CP043046">
    <property type="protein sequence ID" value="QEI07274.1"/>
    <property type="molecule type" value="Genomic_DNA"/>
</dbReference>
<dbReference type="GO" id="GO:0008168">
    <property type="term" value="F:methyltransferase activity"/>
    <property type="evidence" value="ECO:0007669"/>
    <property type="project" value="UniProtKB-KW"/>
</dbReference>
<reference evidence="1 2" key="1">
    <citation type="submission" date="2019-08" db="EMBL/GenBank/DDBJ databases">
        <title>Amphibian skin-associated Pigmentiphaga: genome sequence and occurrence across geography and hosts.</title>
        <authorList>
            <person name="Bletz M.C."/>
            <person name="Bunk B."/>
            <person name="Sproeer C."/>
            <person name="Biwer P."/>
            <person name="Reiter S."/>
            <person name="Rabemananjara F.C.E."/>
            <person name="Schulz S."/>
            <person name="Overmann J."/>
            <person name="Vences M."/>
        </authorList>
    </citation>
    <scope>NUCLEOTIDE SEQUENCE [LARGE SCALE GENOMIC DNA]</scope>
    <source>
        <strain evidence="1 2">Mada1488</strain>
    </source>
</reference>
<dbReference type="SUPFAM" id="SSF53335">
    <property type="entry name" value="S-adenosyl-L-methionine-dependent methyltransferases"/>
    <property type="match status" value="1"/>
</dbReference>